<evidence type="ECO:0000259" key="1">
    <source>
        <dbReference type="Pfam" id="PF00535"/>
    </source>
</evidence>
<dbReference type="STRING" id="1121409.SAMN02745124_03599"/>
<dbReference type="InterPro" id="IPR001173">
    <property type="entry name" value="Glyco_trans_2-like"/>
</dbReference>
<dbReference type="RefSeq" id="WP_073378234.1">
    <property type="nucleotide sequence ID" value="NZ_FQXS01000027.1"/>
</dbReference>
<keyword evidence="2" id="KW-0808">Transferase</keyword>
<dbReference type="InterPro" id="IPR050834">
    <property type="entry name" value="Glycosyltransf_2"/>
</dbReference>
<proteinExistence type="predicted"/>
<reference evidence="2 3" key="1">
    <citation type="submission" date="2016-11" db="EMBL/GenBank/DDBJ databases">
        <authorList>
            <person name="Jaros S."/>
            <person name="Januszkiewicz K."/>
            <person name="Wedrychowicz H."/>
        </authorList>
    </citation>
    <scope>NUCLEOTIDE SEQUENCE [LARGE SCALE GENOMIC DNA]</scope>
    <source>
        <strain evidence="2 3">DSM 9705</strain>
    </source>
</reference>
<dbReference type="CDD" id="cd00761">
    <property type="entry name" value="Glyco_tranf_GTA_type"/>
    <property type="match status" value="1"/>
</dbReference>
<dbReference type="Gene3D" id="3.90.550.10">
    <property type="entry name" value="Spore Coat Polysaccharide Biosynthesis Protein SpsA, Chain A"/>
    <property type="match status" value="1"/>
</dbReference>
<dbReference type="GO" id="GO:0016740">
    <property type="term" value="F:transferase activity"/>
    <property type="evidence" value="ECO:0007669"/>
    <property type="project" value="UniProtKB-KW"/>
</dbReference>
<sequence length="403" mass="45412">MPKVSVIIPCYNQGAFLDEAVDSVLAQTFTDLEIIVVNDGSTDVSTRQKLATYRRDKTRVVTTDNQGLAAARNNGIAAATGVYILPLDADDRIAPRYLEEAVAVLETEPDTGIVYCQARLFGAVEADWLLPQYSIDEMLRDNVIFCSALFRRADWELVRGYDTGMVYGWEDYEFWLSLIERGRAVRRLDGRYFYYRVAADSMVRSKEKKQKMAMFKRIYQRHATFIGEHIEVWLAPLLEARESYRTARLYVDCGDGLSNDGSIARKVNRGRQVLTFPIETVAQQRAFRFDPADCPVIVELISVETDTGQGRSGVDITLVGANALYRQGNLFYFDTADPQIFLPAPISGGGDVVRTIVITVDLLALGEAALHRIVEYQNEQLVRTSCRAMLAKLIPFRKRDGRT</sequence>
<dbReference type="EMBL" id="FQXS01000027">
    <property type="protein sequence ID" value="SHI06513.1"/>
    <property type="molecule type" value="Genomic_DNA"/>
</dbReference>
<evidence type="ECO:0000313" key="3">
    <source>
        <dbReference type="Proteomes" id="UP000184139"/>
    </source>
</evidence>
<protein>
    <submittedName>
        <fullName evidence="2">Glycosyltransferase involved in cell wall bisynthesis</fullName>
    </submittedName>
</protein>
<dbReference type="GO" id="GO:0044010">
    <property type="term" value="P:single-species biofilm formation"/>
    <property type="evidence" value="ECO:0007669"/>
    <property type="project" value="TreeGrafter"/>
</dbReference>
<dbReference type="Proteomes" id="UP000184139">
    <property type="component" value="Unassembled WGS sequence"/>
</dbReference>
<dbReference type="PANTHER" id="PTHR43685:SF2">
    <property type="entry name" value="GLYCOSYLTRANSFERASE 2-LIKE DOMAIN-CONTAINING PROTEIN"/>
    <property type="match status" value="1"/>
</dbReference>
<organism evidence="2 3">
    <name type="scientific">Desulfofustis glycolicus DSM 9705</name>
    <dbReference type="NCBI Taxonomy" id="1121409"/>
    <lineage>
        <taxon>Bacteria</taxon>
        <taxon>Pseudomonadati</taxon>
        <taxon>Thermodesulfobacteriota</taxon>
        <taxon>Desulfobulbia</taxon>
        <taxon>Desulfobulbales</taxon>
        <taxon>Desulfocapsaceae</taxon>
        <taxon>Desulfofustis</taxon>
    </lineage>
</organism>
<feature type="domain" description="Glycosyltransferase 2-like" evidence="1">
    <location>
        <begin position="5"/>
        <end position="135"/>
    </location>
</feature>
<dbReference type="Pfam" id="PF00535">
    <property type="entry name" value="Glycos_transf_2"/>
    <property type="match status" value="1"/>
</dbReference>
<dbReference type="InterPro" id="IPR029044">
    <property type="entry name" value="Nucleotide-diphossugar_trans"/>
</dbReference>
<accession>A0A1M5Y4U5</accession>
<dbReference type="AlphaFoldDB" id="A0A1M5Y4U5"/>
<evidence type="ECO:0000313" key="2">
    <source>
        <dbReference type="EMBL" id="SHI06513.1"/>
    </source>
</evidence>
<gene>
    <name evidence="2" type="ORF">SAMN02745124_03599</name>
</gene>
<dbReference type="PANTHER" id="PTHR43685">
    <property type="entry name" value="GLYCOSYLTRANSFERASE"/>
    <property type="match status" value="1"/>
</dbReference>
<name>A0A1M5Y4U5_9BACT</name>
<keyword evidence="3" id="KW-1185">Reference proteome</keyword>
<dbReference type="OrthoDB" id="9807414at2"/>
<dbReference type="SUPFAM" id="SSF53448">
    <property type="entry name" value="Nucleotide-diphospho-sugar transferases"/>
    <property type="match status" value="1"/>
</dbReference>